<dbReference type="PANTHER" id="PTHR10584">
    <property type="entry name" value="SUGAR KINASE"/>
    <property type="match status" value="1"/>
</dbReference>
<dbReference type="Gene3D" id="3.40.1190.20">
    <property type="match status" value="1"/>
</dbReference>
<dbReference type="InterPro" id="IPR029056">
    <property type="entry name" value="Ribokinase-like"/>
</dbReference>
<dbReference type="InterPro" id="IPR011611">
    <property type="entry name" value="PfkB_dom"/>
</dbReference>
<dbReference type="SUPFAM" id="SSF53613">
    <property type="entry name" value="Ribokinase-like"/>
    <property type="match status" value="1"/>
</dbReference>
<dbReference type="PATRIC" id="fig|796943.3.peg.1705"/>
<reference evidence="4" key="1">
    <citation type="submission" date="2011-08" db="EMBL/GenBank/DDBJ databases">
        <authorList>
            <consortium name="The Broad Institute Genome Sequencing Platform"/>
            <person name="Earl A."/>
            <person name="Ward D."/>
            <person name="Feldgarden M."/>
            <person name="Gevers D."/>
            <person name="Sizova M."/>
            <person name="Hazen A."/>
            <person name="Epstein S."/>
            <person name="Young S.K."/>
            <person name="Zeng Q."/>
            <person name="Gargeya S."/>
            <person name="Fitzgerald M."/>
            <person name="Haas B."/>
            <person name="Abouelleil A."/>
            <person name="Alvarado L."/>
            <person name="Arachchi H.M."/>
            <person name="Berlin A."/>
            <person name="Brown A."/>
            <person name="Chapman S.B."/>
            <person name="Chen Z."/>
            <person name="Dunbar C."/>
            <person name="Freedman E."/>
            <person name="Gearin G."/>
            <person name="Gellesch M."/>
            <person name="Goldberg J."/>
            <person name="Griggs A."/>
            <person name="Gujja S."/>
            <person name="Heiman D."/>
            <person name="Howarth C."/>
            <person name="Larson L."/>
            <person name="Lui A."/>
            <person name="MacDonald P.J.P."/>
            <person name="Montmayeur A."/>
            <person name="Murphy C."/>
            <person name="Neiman D."/>
            <person name="Pearson M."/>
            <person name="Priest M."/>
            <person name="Roberts A."/>
            <person name="Saif S."/>
            <person name="Shea T."/>
            <person name="Shenoy N."/>
            <person name="Sisk P."/>
            <person name="Stolte C."/>
            <person name="Sykes S."/>
            <person name="Wortman J."/>
            <person name="Nusbaum C."/>
            <person name="Birren B."/>
        </authorList>
    </citation>
    <scope>NUCLEOTIDE SEQUENCE</scope>
    <source>
        <strain evidence="4">ACB1</strain>
    </source>
</reference>
<reference evidence="4" key="2">
    <citation type="submission" date="2013-03" db="EMBL/GenBank/DDBJ databases">
        <title>The Genome Sequence of Oribacterium sp. ACB1.</title>
        <authorList>
            <consortium name="The Broad Institute Genomics Platform"/>
            <consortium name="The Broad Institute Genome Sequencing Center for Infectious Disease"/>
            <person name="Earl A."/>
            <person name="Ward D."/>
            <person name="Feldgarden M."/>
            <person name="Gevers D."/>
            <person name="Sizova M."/>
            <person name="Hazen A."/>
            <person name="Epstein S."/>
            <person name="Walker B."/>
            <person name="Young S."/>
            <person name="Zeng Q."/>
            <person name="Gargeya S."/>
            <person name="Fitzgerald M."/>
            <person name="Haas B."/>
            <person name="Abouelleil A."/>
            <person name="Allen A.W."/>
            <person name="Alvarado L."/>
            <person name="Arachchi H.M."/>
            <person name="Berlin A.M."/>
            <person name="Chapman S.B."/>
            <person name="Gainer-Dewar J."/>
            <person name="Goldberg J."/>
            <person name="Griggs A."/>
            <person name="Gujja S."/>
            <person name="Hansen M."/>
            <person name="Howarth C."/>
            <person name="Imamovic A."/>
            <person name="Ireland A."/>
            <person name="Larimer J."/>
            <person name="McCowan C."/>
            <person name="Murphy C."/>
            <person name="Pearson M."/>
            <person name="Poon T.W."/>
            <person name="Priest M."/>
            <person name="Roberts A."/>
            <person name="Saif S."/>
            <person name="Shea T."/>
            <person name="Sisk P."/>
            <person name="Sykes S."/>
            <person name="Wortman J."/>
            <person name="Nusbaum C."/>
            <person name="Birren B."/>
        </authorList>
    </citation>
    <scope>NUCLEOTIDE SEQUENCE [LARGE SCALE GENOMIC DNA]</scope>
    <source>
        <strain evidence="4">ACB1</strain>
    </source>
</reference>
<dbReference type="STRING" id="796943.HMPREF9625_01262"/>
<evidence type="ECO:0000256" key="1">
    <source>
        <dbReference type="ARBA" id="ARBA00022679"/>
    </source>
</evidence>
<dbReference type="GO" id="GO:0016301">
    <property type="term" value="F:kinase activity"/>
    <property type="evidence" value="ECO:0007669"/>
    <property type="project" value="UniProtKB-KW"/>
</dbReference>
<comment type="caution">
    <text evidence="4">The sequence shown here is derived from an EMBL/GenBank/DDBJ whole genome shotgun (WGS) entry which is preliminary data.</text>
</comment>
<evidence type="ECO:0000313" key="5">
    <source>
        <dbReference type="Proteomes" id="UP000018461"/>
    </source>
</evidence>
<dbReference type="PROSITE" id="PS00583">
    <property type="entry name" value="PFKB_KINASES_1"/>
    <property type="match status" value="1"/>
</dbReference>
<proteinExistence type="predicted"/>
<dbReference type="HOGENOM" id="CLU_027634_5_2_9"/>
<sequence>MDKQYDLITSGYVSMDHLIQVSSPISIGYTSLIENQDNTKIYYGGCGLNIAVAVNQLGFKALPVLRVGGDWIDNGFKSFLESRGVPLEGIQVLEQESTSTSYLIQDSKQQHITLYYPGAMDKKYAIPLEDSLFQNSRTAVMTVASKKDNQYFLEQCKKYNLPIVFGMKDDFDAFPVDFLKEILCESQIIFLNEQEKEIIEKFFGCSSLEKLFNIGKVKIIIVTLGEKGSVCYEKTENGIQKYHVGVGKIDRFVDATGAGDAYMAGFLYGYLKTYSTENCLKLGTALSSFVIQEKGCCMKIPSSQELEKKGRKIQ</sequence>
<organism evidence="4 5">
    <name type="scientific">Oribacterium parvum ACB1</name>
    <dbReference type="NCBI Taxonomy" id="796943"/>
    <lineage>
        <taxon>Bacteria</taxon>
        <taxon>Bacillati</taxon>
        <taxon>Bacillota</taxon>
        <taxon>Clostridia</taxon>
        <taxon>Lachnospirales</taxon>
        <taxon>Lachnospiraceae</taxon>
        <taxon>Oribacterium</taxon>
    </lineage>
</organism>
<name>G9WPH9_9FIRM</name>
<dbReference type="EMBL" id="AFZC02000001">
    <property type="protein sequence ID" value="EHL10262.1"/>
    <property type="molecule type" value="Genomic_DNA"/>
</dbReference>
<dbReference type="Pfam" id="PF00294">
    <property type="entry name" value="PfkB"/>
    <property type="match status" value="1"/>
</dbReference>
<dbReference type="AlphaFoldDB" id="G9WPH9"/>
<dbReference type="PANTHER" id="PTHR10584:SF166">
    <property type="entry name" value="RIBOKINASE"/>
    <property type="match status" value="1"/>
</dbReference>
<dbReference type="RefSeq" id="WP_009535109.1">
    <property type="nucleotide sequence ID" value="NZ_KE148312.1"/>
</dbReference>
<gene>
    <name evidence="4" type="ORF">HMPREF9625_01262</name>
</gene>
<evidence type="ECO:0000256" key="2">
    <source>
        <dbReference type="ARBA" id="ARBA00022777"/>
    </source>
</evidence>
<keyword evidence="2" id="KW-0418">Kinase</keyword>
<evidence type="ECO:0000259" key="3">
    <source>
        <dbReference type="Pfam" id="PF00294"/>
    </source>
</evidence>
<keyword evidence="5" id="KW-1185">Reference proteome</keyword>
<dbReference type="Proteomes" id="UP000018461">
    <property type="component" value="Unassembled WGS sequence"/>
</dbReference>
<evidence type="ECO:0000313" key="4">
    <source>
        <dbReference type="EMBL" id="EHL10262.1"/>
    </source>
</evidence>
<feature type="domain" description="Carbohydrate kinase PfkB" evidence="3">
    <location>
        <begin position="19"/>
        <end position="301"/>
    </location>
</feature>
<protein>
    <recommendedName>
        <fullName evidence="3">Carbohydrate kinase PfkB domain-containing protein</fullName>
    </recommendedName>
</protein>
<dbReference type="InterPro" id="IPR002173">
    <property type="entry name" value="Carboh/pur_kinase_PfkB_CS"/>
</dbReference>
<accession>G9WPH9</accession>
<keyword evidence="1" id="KW-0808">Transferase</keyword>